<accession>A0A0M2NIU4</accession>
<evidence type="ECO:0000256" key="2">
    <source>
        <dbReference type="ARBA" id="ARBA00022980"/>
    </source>
</evidence>
<proteinExistence type="inferred from homology"/>
<keyword evidence="7" id="KW-1185">Reference proteome</keyword>
<evidence type="ECO:0000256" key="4">
    <source>
        <dbReference type="ARBA" id="ARBA00035202"/>
    </source>
</evidence>
<dbReference type="Pfam" id="PF00466">
    <property type="entry name" value="Ribosomal_L10"/>
    <property type="match status" value="1"/>
</dbReference>
<dbReference type="PANTHER" id="PTHR11560">
    <property type="entry name" value="39S RIBOSOMAL PROTEIN L10, MITOCHONDRIAL"/>
    <property type="match status" value="1"/>
</dbReference>
<keyword evidence="5" id="KW-0694">RNA-binding</keyword>
<dbReference type="GO" id="GO:0006412">
    <property type="term" value="P:translation"/>
    <property type="evidence" value="ECO:0007669"/>
    <property type="project" value="UniProtKB-UniRule"/>
</dbReference>
<dbReference type="InterPro" id="IPR043141">
    <property type="entry name" value="Ribosomal_uL10-like_sf"/>
</dbReference>
<dbReference type="STRING" id="270498.CHK_2420"/>
<evidence type="ECO:0000256" key="5">
    <source>
        <dbReference type="HAMAP-Rule" id="MF_00362"/>
    </source>
</evidence>
<dbReference type="AlphaFoldDB" id="A0A0M2NIU4"/>
<dbReference type="InterPro" id="IPR001790">
    <property type="entry name" value="Ribosomal_uL10"/>
</dbReference>
<dbReference type="EMBL" id="LAYJ01000112">
    <property type="protein sequence ID" value="KKI50357.1"/>
    <property type="molecule type" value="Genomic_DNA"/>
</dbReference>
<evidence type="ECO:0000313" key="6">
    <source>
        <dbReference type="EMBL" id="KKI50357.1"/>
    </source>
</evidence>
<protein>
    <recommendedName>
        <fullName evidence="4 5">Large ribosomal subunit protein uL10</fullName>
    </recommendedName>
</protein>
<dbReference type="PROSITE" id="PS01109">
    <property type="entry name" value="RIBOSOMAL_L10"/>
    <property type="match status" value="1"/>
</dbReference>
<comment type="caution">
    <text evidence="6">The sequence shown here is derived from an EMBL/GenBank/DDBJ whole genome shotgun (WGS) entry which is preliminary data.</text>
</comment>
<sequence length="175" mass="18955">MKEAKLQLKQAAVADVVDKMKRAQSVVVLDYRGLTVAEVSDLRSKFREVGVEYKVIKNNMLKRAAEELNIEGVDDYFKGPTAVAFGYEDPVAPAKILCKFVKDAKKTEIKGGILDGKAMGADEIQNLSKLPSKDELIAKMLGSLNAPITNFAMALSAIPRGLACALKAVVDQKQG</sequence>
<comment type="function">
    <text evidence="5">Forms part of the ribosomal stalk, playing a central role in the interaction of the ribosome with GTP-bound translation factors.</text>
</comment>
<organism evidence="6 7">
    <name type="scientific">Christensenella hongkongensis</name>
    <dbReference type="NCBI Taxonomy" id="270498"/>
    <lineage>
        <taxon>Bacteria</taxon>
        <taxon>Bacillati</taxon>
        <taxon>Bacillota</taxon>
        <taxon>Clostridia</taxon>
        <taxon>Christensenellales</taxon>
        <taxon>Christensenellaceae</taxon>
        <taxon>Christensenella</taxon>
    </lineage>
</organism>
<keyword evidence="5" id="KW-0699">rRNA-binding</keyword>
<dbReference type="GO" id="GO:0015934">
    <property type="term" value="C:large ribosomal subunit"/>
    <property type="evidence" value="ECO:0007669"/>
    <property type="project" value="InterPro"/>
</dbReference>
<dbReference type="InterPro" id="IPR002363">
    <property type="entry name" value="Ribosomal_uL10_CS_bac"/>
</dbReference>
<dbReference type="Gene3D" id="3.30.70.1730">
    <property type="match status" value="1"/>
</dbReference>
<dbReference type="RefSeq" id="WP_046444207.1">
    <property type="nucleotide sequence ID" value="NZ_CAUERS010000016.1"/>
</dbReference>
<comment type="subunit">
    <text evidence="5">Part of the ribosomal stalk of the 50S ribosomal subunit. The N-terminus interacts with L11 and the large rRNA to form the base of the stalk. The C-terminus forms an elongated spine to which L12 dimers bind in a sequential fashion forming a multimeric L10(L12)X complex.</text>
</comment>
<dbReference type="HAMAP" id="MF_00362">
    <property type="entry name" value="Ribosomal_uL10"/>
    <property type="match status" value="1"/>
</dbReference>
<dbReference type="GO" id="GO:0070180">
    <property type="term" value="F:large ribosomal subunit rRNA binding"/>
    <property type="evidence" value="ECO:0007669"/>
    <property type="project" value="UniProtKB-UniRule"/>
</dbReference>
<dbReference type="OrthoDB" id="9808307at2"/>
<dbReference type="InterPro" id="IPR047865">
    <property type="entry name" value="Ribosomal_uL10_bac_type"/>
</dbReference>
<keyword evidence="3 5" id="KW-0687">Ribonucleoprotein</keyword>
<gene>
    <name evidence="5" type="primary">rplJ</name>
    <name evidence="6" type="ORF">CHK_2420</name>
</gene>
<dbReference type="GO" id="GO:0003735">
    <property type="term" value="F:structural constituent of ribosome"/>
    <property type="evidence" value="ECO:0007669"/>
    <property type="project" value="InterPro"/>
</dbReference>
<dbReference type="Proteomes" id="UP000034076">
    <property type="component" value="Unassembled WGS sequence"/>
</dbReference>
<dbReference type="InterPro" id="IPR022973">
    <property type="entry name" value="Ribosomal_uL10_bac"/>
</dbReference>
<reference evidence="6 7" key="1">
    <citation type="submission" date="2015-04" db="EMBL/GenBank/DDBJ databases">
        <title>Draft genome sequence of bacteremic isolate Catabacter hongkongensis type strain HKU16T.</title>
        <authorList>
            <person name="Lau S.K."/>
            <person name="Teng J.L."/>
            <person name="Huang Y."/>
            <person name="Curreem S.O."/>
            <person name="Tsui S.K."/>
            <person name="Woo P.C."/>
        </authorList>
    </citation>
    <scope>NUCLEOTIDE SEQUENCE [LARGE SCALE GENOMIC DNA]</scope>
    <source>
        <strain evidence="6 7">HKU16</strain>
    </source>
</reference>
<comment type="similarity">
    <text evidence="1 5">Belongs to the universal ribosomal protein uL10 family.</text>
</comment>
<evidence type="ECO:0000313" key="7">
    <source>
        <dbReference type="Proteomes" id="UP000034076"/>
    </source>
</evidence>
<name>A0A0M2NIU4_9FIRM</name>
<dbReference type="NCBIfam" id="NF000955">
    <property type="entry name" value="PRK00099.1-1"/>
    <property type="match status" value="1"/>
</dbReference>
<dbReference type="SUPFAM" id="SSF160369">
    <property type="entry name" value="Ribosomal protein L10-like"/>
    <property type="match status" value="1"/>
</dbReference>
<dbReference type="PATRIC" id="fig|270498.16.peg.2169"/>
<keyword evidence="2 5" id="KW-0689">Ribosomal protein</keyword>
<evidence type="ECO:0000256" key="3">
    <source>
        <dbReference type="ARBA" id="ARBA00023274"/>
    </source>
</evidence>
<evidence type="ECO:0000256" key="1">
    <source>
        <dbReference type="ARBA" id="ARBA00008889"/>
    </source>
</evidence>
<dbReference type="CDD" id="cd05797">
    <property type="entry name" value="Ribosomal_L10"/>
    <property type="match status" value="1"/>
</dbReference>
<dbReference type="Gene3D" id="6.10.250.290">
    <property type="match status" value="1"/>
</dbReference>